<dbReference type="RefSeq" id="WP_252622750.1">
    <property type="nucleotide sequence ID" value="NZ_CP099490.1"/>
</dbReference>
<accession>A0ABY4YL54</accession>
<protein>
    <submittedName>
        <fullName evidence="1">DUF937 domain-containing protein</fullName>
    </submittedName>
</protein>
<keyword evidence="2" id="KW-1185">Reference proteome</keyword>
<dbReference type="Pfam" id="PF06078">
    <property type="entry name" value="DUF937"/>
    <property type="match status" value="1"/>
</dbReference>
<name>A0ABY4YL54_9MICO</name>
<dbReference type="SUPFAM" id="SSF140804">
    <property type="entry name" value="YidB-like"/>
    <property type="match status" value="1"/>
</dbReference>
<sequence length="201" mass="19618">MSQYDELLAAIPMSQLAQQVGADESQVSQAVQQVLPALMGGLGANARQPEGKAALTNALSEHVDRNPGDLSSIDTDDGAKIVQHIFGNQSETVVNQLGGLGGGGGGLVKKLLPILAPIVLSFLAKKLSGGGGLGGAMGDILGGAQAPTQKPAAPTGPAGQGDVGDLLGDLLGSAVGGGKAPQGGGGFGLDDILGGLLGGKR</sequence>
<dbReference type="InterPro" id="IPR027405">
    <property type="entry name" value="YidB-like"/>
</dbReference>
<evidence type="ECO:0000313" key="1">
    <source>
        <dbReference type="EMBL" id="USQ77531.1"/>
    </source>
</evidence>
<organism evidence="1 2">
    <name type="scientific">Ornithinimicrobium cryptoxanthini</name>
    <dbReference type="NCBI Taxonomy" id="2934161"/>
    <lineage>
        <taxon>Bacteria</taxon>
        <taxon>Bacillati</taxon>
        <taxon>Actinomycetota</taxon>
        <taxon>Actinomycetes</taxon>
        <taxon>Micrococcales</taxon>
        <taxon>Ornithinimicrobiaceae</taxon>
        <taxon>Ornithinimicrobium</taxon>
    </lineage>
</organism>
<reference evidence="1" key="1">
    <citation type="submission" date="2022-06" db="EMBL/GenBank/DDBJ databases">
        <title>Ornithinimicrobium JY.X270.</title>
        <authorList>
            <person name="Huang Y."/>
        </authorList>
    </citation>
    <scope>NUCLEOTIDE SEQUENCE</scope>
    <source>
        <strain evidence="1">JY.X270</strain>
    </source>
</reference>
<evidence type="ECO:0000313" key="2">
    <source>
        <dbReference type="Proteomes" id="UP001056535"/>
    </source>
</evidence>
<dbReference type="Proteomes" id="UP001056535">
    <property type="component" value="Chromosome"/>
</dbReference>
<dbReference type="InterPro" id="IPR009282">
    <property type="entry name" value="DUF937"/>
</dbReference>
<gene>
    <name evidence="1" type="ORF">NF557_06385</name>
</gene>
<dbReference type="EMBL" id="CP099490">
    <property type="protein sequence ID" value="USQ77531.1"/>
    <property type="molecule type" value="Genomic_DNA"/>
</dbReference>
<proteinExistence type="predicted"/>